<keyword evidence="1" id="KW-0812">Transmembrane</keyword>
<keyword evidence="3" id="KW-1185">Reference proteome</keyword>
<keyword evidence="1" id="KW-0472">Membrane</keyword>
<dbReference type="AlphaFoldDB" id="A0A2U0I1Y3"/>
<gene>
    <name evidence="2" type="ORF">DDV96_06810</name>
</gene>
<name>A0A2U0I1Y3_9FLAO</name>
<sequence>MRKSFRFLIFLFAVLLVTFAVHLLVLNTLEKPLFEHKIILSYVVNFILAGIILLVVQRTLKKKSSQSGFIFMAGSGLKFLIFFLVFYPAYNADGAMQTIEFVAFFVPYAVCLGLEVAYLSKQLNNQEY</sequence>
<accession>A0A2U0I1Y3</accession>
<dbReference type="InterPro" id="IPR046166">
    <property type="entry name" value="DUF6168"/>
</dbReference>
<feature type="transmembrane region" description="Helical" evidence="1">
    <location>
        <begin position="7"/>
        <end position="26"/>
    </location>
</feature>
<keyword evidence="1" id="KW-1133">Transmembrane helix</keyword>
<reference evidence="2 3" key="1">
    <citation type="submission" date="2018-04" db="EMBL/GenBank/DDBJ databases">
        <title>Marixanthomonas spongiae HN-E44 sp. nov., isolated from a marine sponge.</title>
        <authorList>
            <person name="Luo L."/>
            <person name="Zhuang L."/>
        </authorList>
    </citation>
    <scope>NUCLEOTIDE SEQUENCE [LARGE SCALE GENOMIC DNA]</scope>
    <source>
        <strain evidence="2 3">HN-E44</strain>
    </source>
</reference>
<dbReference type="EMBL" id="QEHR01000004">
    <property type="protein sequence ID" value="PVW15113.1"/>
    <property type="molecule type" value="Genomic_DNA"/>
</dbReference>
<dbReference type="Proteomes" id="UP000245962">
    <property type="component" value="Unassembled WGS sequence"/>
</dbReference>
<comment type="caution">
    <text evidence="2">The sequence shown here is derived from an EMBL/GenBank/DDBJ whole genome shotgun (WGS) entry which is preliminary data.</text>
</comment>
<dbReference type="OrthoDB" id="1451982at2"/>
<evidence type="ECO:0000313" key="2">
    <source>
        <dbReference type="EMBL" id="PVW15113.1"/>
    </source>
</evidence>
<feature type="transmembrane region" description="Helical" evidence="1">
    <location>
        <begin position="68"/>
        <end position="89"/>
    </location>
</feature>
<evidence type="ECO:0000313" key="3">
    <source>
        <dbReference type="Proteomes" id="UP000245962"/>
    </source>
</evidence>
<protein>
    <submittedName>
        <fullName evidence="2">Uncharacterized protein</fullName>
    </submittedName>
</protein>
<dbReference type="RefSeq" id="WP_116694007.1">
    <property type="nucleotide sequence ID" value="NZ_QEHR01000004.1"/>
</dbReference>
<evidence type="ECO:0000256" key="1">
    <source>
        <dbReference type="SAM" id="Phobius"/>
    </source>
</evidence>
<organism evidence="2 3">
    <name type="scientific">Marixanthomonas spongiae</name>
    <dbReference type="NCBI Taxonomy" id="2174845"/>
    <lineage>
        <taxon>Bacteria</taxon>
        <taxon>Pseudomonadati</taxon>
        <taxon>Bacteroidota</taxon>
        <taxon>Flavobacteriia</taxon>
        <taxon>Flavobacteriales</taxon>
        <taxon>Flavobacteriaceae</taxon>
        <taxon>Marixanthomonas</taxon>
    </lineage>
</organism>
<feature type="transmembrane region" description="Helical" evidence="1">
    <location>
        <begin position="101"/>
        <end position="119"/>
    </location>
</feature>
<feature type="transmembrane region" description="Helical" evidence="1">
    <location>
        <begin position="38"/>
        <end position="56"/>
    </location>
</feature>
<proteinExistence type="predicted"/>
<dbReference type="Pfam" id="PF19665">
    <property type="entry name" value="DUF6168"/>
    <property type="match status" value="1"/>
</dbReference>